<proteinExistence type="predicted"/>
<feature type="compositionally biased region" description="Polar residues" evidence="1">
    <location>
        <begin position="265"/>
        <end position="277"/>
    </location>
</feature>
<accession>A0A0K9NMY3</accession>
<dbReference type="AlphaFoldDB" id="A0A0K9NMY3"/>
<comment type="caution">
    <text evidence="3">The sequence shown here is derived from an EMBL/GenBank/DDBJ whole genome shotgun (WGS) entry which is preliminary data.</text>
</comment>
<feature type="region of interest" description="Disordered" evidence="1">
    <location>
        <begin position="70"/>
        <end position="95"/>
    </location>
</feature>
<reference evidence="4" key="1">
    <citation type="journal article" date="2016" name="Nature">
        <title>The genome of the seagrass Zostera marina reveals angiosperm adaptation to the sea.</title>
        <authorList>
            <person name="Olsen J.L."/>
            <person name="Rouze P."/>
            <person name="Verhelst B."/>
            <person name="Lin Y.-C."/>
            <person name="Bayer T."/>
            <person name="Collen J."/>
            <person name="Dattolo E."/>
            <person name="De Paoli E."/>
            <person name="Dittami S."/>
            <person name="Maumus F."/>
            <person name="Michel G."/>
            <person name="Kersting A."/>
            <person name="Lauritano C."/>
            <person name="Lohaus R."/>
            <person name="Toepel M."/>
            <person name="Tonon T."/>
            <person name="Vanneste K."/>
            <person name="Amirebrahimi M."/>
            <person name="Brakel J."/>
            <person name="Bostroem C."/>
            <person name="Chovatia M."/>
            <person name="Grimwood J."/>
            <person name="Jenkins J.W."/>
            <person name="Jueterbock A."/>
            <person name="Mraz A."/>
            <person name="Stam W.T."/>
            <person name="Tice H."/>
            <person name="Bornberg-Bauer E."/>
            <person name="Green P.J."/>
            <person name="Pearson G.A."/>
            <person name="Procaccini G."/>
            <person name="Duarte C.M."/>
            <person name="Schmutz J."/>
            <person name="Reusch T.B.H."/>
            <person name="Van de Peer Y."/>
        </authorList>
    </citation>
    <scope>NUCLEOTIDE SEQUENCE [LARGE SCALE GENOMIC DNA]</scope>
    <source>
        <strain evidence="4">cv. Finnish</strain>
    </source>
</reference>
<dbReference type="EMBL" id="LFYR01002060">
    <property type="protein sequence ID" value="KMZ57447.1"/>
    <property type="molecule type" value="Genomic_DNA"/>
</dbReference>
<feature type="domain" description="FAF" evidence="2">
    <location>
        <begin position="109"/>
        <end position="160"/>
    </location>
</feature>
<sequence>MQFSSMIFGKGCVQSQTPSEVEKTVTGRRYFGKAFYKFRALAARSVNLISNRVTGKFQLLIPSGEEIKEREEMGREEDYEEEEEEEDDDDKDIGSGWRSCWRRDIVEMFPPPVPMYHNPVVFDRSYEDDGRLVIRLIKDDRDVIPHKFFRVDRKNGKVSLKTIHMNDRRYLDCEEDHKEVESYETTMFFDDEDVDNTDNDDDENDRVSFSDIHLQSLPISISSSSFLLSPAREESEDSAFSKKEKVTEKSDIVGNTFGLPKFSMKTLSSSMPESTMTGDDHQSSQTSSLFIPPPPSPLSHLV</sequence>
<dbReference type="Pfam" id="PF11250">
    <property type="entry name" value="FAF"/>
    <property type="match status" value="1"/>
</dbReference>
<feature type="region of interest" description="Disordered" evidence="1">
    <location>
        <begin position="254"/>
        <end position="302"/>
    </location>
</feature>
<evidence type="ECO:0000259" key="2">
    <source>
        <dbReference type="Pfam" id="PF11250"/>
    </source>
</evidence>
<name>A0A0K9NMY3_ZOSMR</name>
<dbReference type="Proteomes" id="UP000036987">
    <property type="component" value="Unassembled WGS sequence"/>
</dbReference>
<organism evidence="3 4">
    <name type="scientific">Zostera marina</name>
    <name type="common">Eelgrass</name>
    <dbReference type="NCBI Taxonomy" id="29655"/>
    <lineage>
        <taxon>Eukaryota</taxon>
        <taxon>Viridiplantae</taxon>
        <taxon>Streptophyta</taxon>
        <taxon>Embryophyta</taxon>
        <taxon>Tracheophyta</taxon>
        <taxon>Spermatophyta</taxon>
        <taxon>Magnoliopsida</taxon>
        <taxon>Liliopsida</taxon>
        <taxon>Zosteraceae</taxon>
        <taxon>Zostera</taxon>
    </lineage>
</organism>
<evidence type="ECO:0000256" key="1">
    <source>
        <dbReference type="SAM" id="MobiDB-lite"/>
    </source>
</evidence>
<feature type="compositionally biased region" description="Pro residues" evidence="1">
    <location>
        <begin position="291"/>
        <end position="302"/>
    </location>
</feature>
<evidence type="ECO:0000313" key="3">
    <source>
        <dbReference type="EMBL" id="KMZ57447.1"/>
    </source>
</evidence>
<dbReference type="InterPro" id="IPR046431">
    <property type="entry name" value="FAF_dom"/>
</dbReference>
<evidence type="ECO:0000313" key="4">
    <source>
        <dbReference type="Proteomes" id="UP000036987"/>
    </source>
</evidence>
<dbReference type="OrthoDB" id="777888at2759"/>
<keyword evidence="4" id="KW-1185">Reference proteome</keyword>
<feature type="compositionally biased region" description="Acidic residues" evidence="1">
    <location>
        <begin position="74"/>
        <end position="91"/>
    </location>
</feature>
<protein>
    <recommendedName>
        <fullName evidence="2">FAF domain-containing protein</fullName>
    </recommendedName>
</protein>
<gene>
    <name evidence="3" type="ORF">ZOSMA_85G00090</name>
</gene>